<protein>
    <recommendedName>
        <fullName evidence="1">NAD(+) hydrolase ThsA Sir2/TIR-associating SLOG domain-containing protein</fullName>
    </recommendedName>
</protein>
<dbReference type="SUPFAM" id="SSF52467">
    <property type="entry name" value="DHS-like NAD/FAD-binding domain"/>
    <property type="match status" value="1"/>
</dbReference>
<sequence length="458" mass="52937">MTIGKDDFIRFYATQVQSDDMSLFLGAGISASSGYPTWSKLLEPCAKLLNIEITDSTNLFKLSQYYANQYGIPELKKVINNNINILNKQNDLIAELTNFNFKTIWTTNFDTLVEKTLADKNILTNIISDEKNLPNTKCLNRINIYKLNGDINHLNEIVITQEDIDSYNKNHELFLTFLKKELVTNTFLFLGYSFKDNIILSCLSSIKQYLGEGATCHYTILKRESDDPEFQHFIYDIEKRYPIKILLVDTYDEIPEILNELKNKIQSKNIFFSGVFDSLPDDDEKFAKDICKKITYELFEREYKIFTGYGRTFGYYLSGNATQYLLTNNKEVERNLIIRPFQESMTSEEKTNYRKMLLSDCSVVIFMYGQKPDAKKNRTKYIVSDGMVEEFEIAKESGKYIIPVGSTGFVAKSIWNEVKSNLSKYAYLEKYIENLNSSDASLVVKTILQILNEISNHV</sequence>
<keyword evidence="3" id="KW-1185">Reference proteome</keyword>
<dbReference type="AlphaFoldDB" id="A0A5R9CLU1"/>
<dbReference type="EMBL" id="CP047628">
    <property type="protein sequence ID" value="QIW58535.1"/>
    <property type="molecule type" value="Genomic_DNA"/>
</dbReference>
<dbReference type="RefSeq" id="WP_138491400.1">
    <property type="nucleotide sequence ID" value="NZ_CBCPKB010000004.1"/>
</dbReference>
<dbReference type="Proteomes" id="UP000501558">
    <property type="component" value="Chromosome"/>
</dbReference>
<dbReference type="InterPro" id="IPR041486">
    <property type="entry name" value="ThsA_STALD"/>
</dbReference>
<feature type="domain" description="NAD(+) hydrolase ThsA Sir2/TIR-associating SLOG" evidence="1">
    <location>
        <begin position="253"/>
        <end position="453"/>
    </location>
</feature>
<dbReference type="Pfam" id="PF18185">
    <property type="entry name" value="STALD"/>
    <property type="match status" value="1"/>
</dbReference>
<accession>A0A5R9CLU1</accession>
<proteinExistence type="predicted"/>
<gene>
    <name evidence="2" type="ORF">GU334_06250</name>
</gene>
<evidence type="ECO:0000313" key="2">
    <source>
        <dbReference type="EMBL" id="QIW58535.1"/>
    </source>
</evidence>
<dbReference type="Pfam" id="PF13289">
    <property type="entry name" value="SIR2_2"/>
    <property type="match status" value="1"/>
</dbReference>
<evidence type="ECO:0000313" key="3">
    <source>
        <dbReference type="Proteomes" id="UP000501558"/>
    </source>
</evidence>
<organism evidence="2 3">
    <name type="scientific">Pseudolactococcus raffinolactis</name>
    <dbReference type="NCBI Taxonomy" id="1366"/>
    <lineage>
        <taxon>Bacteria</taxon>
        <taxon>Bacillati</taxon>
        <taxon>Bacillota</taxon>
        <taxon>Bacilli</taxon>
        <taxon>Lactobacillales</taxon>
        <taxon>Streptococcaceae</taxon>
        <taxon>Pseudolactococcus</taxon>
    </lineage>
</organism>
<reference evidence="2 3" key="1">
    <citation type="submission" date="2019-12" db="EMBL/GenBank/DDBJ databases">
        <title>Whole genome sequences of Lactococcus raffinolactis strains isolated from sewage.</title>
        <authorList>
            <person name="Ybazeta G."/>
            <person name="Ross M."/>
            <person name="Brabant-Kirwan D."/>
            <person name="Saleh M."/>
            <person name="Dillon J.A."/>
            <person name="Splinter K."/>
            <person name="Nokhbeh R."/>
        </authorList>
    </citation>
    <scope>NUCLEOTIDE SEQUENCE [LARGE SCALE GENOMIC DNA]</scope>
    <source>
        <strain evidence="2 3">Lr_19_14</strain>
    </source>
</reference>
<dbReference type="InterPro" id="IPR029035">
    <property type="entry name" value="DHS-like_NAD/FAD-binding_dom"/>
</dbReference>
<name>A0A5R9CLU1_9LACT</name>
<evidence type="ECO:0000259" key="1">
    <source>
        <dbReference type="Pfam" id="PF18185"/>
    </source>
</evidence>